<dbReference type="SUPFAM" id="SSF52343">
    <property type="entry name" value="Ferredoxin reductase-like, C-terminal NADP-linked domain"/>
    <property type="match status" value="1"/>
</dbReference>
<dbReference type="Gene3D" id="3.10.20.30">
    <property type="match status" value="1"/>
</dbReference>
<dbReference type="CDD" id="cd06185">
    <property type="entry name" value="PDR_like"/>
    <property type="match status" value="1"/>
</dbReference>
<reference evidence="9 10" key="1">
    <citation type="submission" date="2019-08" db="EMBL/GenBank/DDBJ databases">
        <title>Paraburkholderia sp. DCY113.</title>
        <authorList>
            <person name="Kang J."/>
        </authorList>
    </citation>
    <scope>NUCLEOTIDE SEQUENCE [LARGE SCALE GENOMIC DNA]</scope>
    <source>
        <strain evidence="9 10">DCY113</strain>
    </source>
</reference>
<sequence>MTATSIPTAFTGAEDTDVATLDEAATRLDANGLLSLDVTARSEIAEDIHLFELRAPDGAAPLPPFTAGAHVLVRTPAGIERRYSLCNAPTERDRYLIAVKCDATGRGGSASMTRDVRIGTRLQVAPPENYFALTDDASRYLLIAGGIGITPLRSMIAELEARGADYRLLYCTRMPESTAFLDELRGSERVIVHHDFGERDRSFALAPYLAARDGNTHLYCCGPRPLMQAVRDAASHWPSAAVHFEDFGTSAHVSNDADGGGDKPFVVKLARSGQCVNVAPEQTILEALRDHGIDTPSSCEAGTCGSCRTRLIAGEADHRDFVLDEDEYDSAIMICVSRAKSDEIVLDL</sequence>
<accession>A0A5B0HHK9</accession>
<dbReference type="RefSeq" id="WP_149669062.1">
    <property type="nucleotide sequence ID" value="NZ_VTUZ01000003.1"/>
</dbReference>
<evidence type="ECO:0000313" key="10">
    <source>
        <dbReference type="Proteomes" id="UP000325273"/>
    </source>
</evidence>
<comment type="caution">
    <text evidence="9">The sequence shown here is derived from an EMBL/GenBank/DDBJ whole genome shotgun (WGS) entry which is preliminary data.</text>
</comment>
<dbReference type="PROSITE" id="PS51384">
    <property type="entry name" value="FAD_FR"/>
    <property type="match status" value="1"/>
</dbReference>
<dbReference type="Pfam" id="PF00175">
    <property type="entry name" value="NAD_binding_1"/>
    <property type="match status" value="1"/>
</dbReference>
<dbReference type="InterPro" id="IPR006058">
    <property type="entry name" value="2Fe2S_fd_BS"/>
</dbReference>
<evidence type="ECO:0000256" key="6">
    <source>
        <dbReference type="ARBA" id="ARBA00023014"/>
    </source>
</evidence>
<evidence type="ECO:0000256" key="5">
    <source>
        <dbReference type="ARBA" id="ARBA00023004"/>
    </source>
</evidence>
<keyword evidence="6" id="KW-0411">Iron-sulfur</keyword>
<dbReference type="PROSITE" id="PS00197">
    <property type="entry name" value="2FE2S_FER_1"/>
    <property type="match status" value="1"/>
</dbReference>
<keyword evidence="2" id="KW-0001">2Fe-2S</keyword>
<evidence type="ECO:0000313" key="9">
    <source>
        <dbReference type="EMBL" id="KAA1014494.1"/>
    </source>
</evidence>
<dbReference type="PROSITE" id="PS51085">
    <property type="entry name" value="2FE2S_FER_2"/>
    <property type="match status" value="1"/>
</dbReference>
<dbReference type="GO" id="GO:0051537">
    <property type="term" value="F:2 iron, 2 sulfur cluster binding"/>
    <property type="evidence" value="ECO:0007669"/>
    <property type="project" value="UniProtKB-KW"/>
</dbReference>
<dbReference type="InterPro" id="IPR050415">
    <property type="entry name" value="MRET"/>
</dbReference>
<dbReference type="PANTHER" id="PTHR47354:SF1">
    <property type="entry name" value="CARNITINE MONOOXYGENASE REDUCTASE SUBUNIT"/>
    <property type="match status" value="1"/>
</dbReference>
<dbReference type="SUPFAM" id="SSF54292">
    <property type="entry name" value="2Fe-2S ferredoxin-like"/>
    <property type="match status" value="1"/>
</dbReference>
<name>A0A5B0HHK9_9BURK</name>
<dbReference type="Gene3D" id="2.40.30.10">
    <property type="entry name" value="Translation factors"/>
    <property type="match status" value="1"/>
</dbReference>
<dbReference type="CDD" id="cd00207">
    <property type="entry name" value="fer2"/>
    <property type="match status" value="1"/>
</dbReference>
<dbReference type="InterPro" id="IPR001041">
    <property type="entry name" value="2Fe-2S_ferredoxin-type"/>
</dbReference>
<feature type="domain" description="FAD-binding FR-type" evidence="8">
    <location>
        <begin position="31"/>
        <end position="134"/>
    </location>
</feature>
<dbReference type="PRINTS" id="PR00409">
    <property type="entry name" value="PHDIOXRDTASE"/>
</dbReference>
<keyword evidence="3" id="KW-0479">Metal-binding</keyword>
<evidence type="ECO:0000256" key="2">
    <source>
        <dbReference type="ARBA" id="ARBA00022714"/>
    </source>
</evidence>
<keyword evidence="4" id="KW-0560">Oxidoreductase</keyword>
<keyword evidence="5" id="KW-0408">Iron</keyword>
<evidence type="ECO:0000259" key="8">
    <source>
        <dbReference type="PROSITE" id="PS51384"/>
    </source>
</evidence>
<dbReference type="GO" id="GO:0046872">
    <property type="term" value="F:metal ion binding"/>
    <property type="evidence" value="ECO:0007669"/>
    <property type="project" value="UniProtKB-KW"/>
</dbReference>
<protein>
    <submittedName>
        <fullName evidence="9">Oxidoreductase</fullName>
    </submittedName>
</protein>
<dbReference type="InterPro" id="IPR039261">
    <property type="entry name" value="FNR_nucleotide-bd"/>
</dbReference>
<dbReference type="InterPro" id="IPR001433">
    <property type="entry name" value="OxRdtase_FAD/NAD-bd"/>
</dbReference>
<evidence type="ECO:0000256" key="4">
    <source>
        <dbReference type="ARBA" id="ARBA00023002"/>
    </source>
</evidence>
<dbReference type="SUPFAM" id="SSF63380">
    <property type="entry name" value="Riboflavin synthase domain-like"/>
    <property type="match status" value="1"/>
</dbReference>
<gene>
    <name evidence="9" type="ORF">FVF58_06545</name>
</gene>
<keyword evidence="10" id="KW-1185">Reference proteome</keyword>
<proteinExistence type="predicted"/>
<dbReference type="InterPro" id="IPR012675">
    <property type="entry name" value="Beta-grasp_dom_sf"/>
</dbReference>
<dbReference type="AlphaFoldDB" id="A0A5B0HHK9"/>
<dbReference type="PANTHER" id="PTHR47354">
    <property type="entry name" value="NADH OXIDOREDUCTASE HCR"/>
    <property type="match status" value="1"/>
</dbReference>
<feature type="domain" description="2Fe-2S ferredoxin-type" evidence="7">
    <location>
        <begin position="265"/>
        <end position="348"/>
    </location>
</feature>
<dbReference type="Gene3D" id="3.40.50.80">
    <property type="entry name" value="Nucleotide-binding domain of ferredoxin-NADP reductase (FNR) module"/>
    <property type="match status" value="1"/>
</dbReference>
<keyword evidence="1" id="KW-0285">Flavoprotein</keyword>
<dbReference type="InterPro" id="IPR036010">
    <property type="entry name" value="2Fe-2S_ferredoxin-like_sf"/>
</dbReference>
<dbReference type="Pfam" id="PF00111">
    <property type="entry name" value="Fer2"/>
    <property type="match status" value="1"/>
</dbReference>
<dbReference type="GO" id="GO:0016491">
    <property type="term" value="F:oxidoreductase activity"/>
    <property type="evidence" value="ECO:0007669"/>
    <property type="project" value="UniProtKB-KW"/>
</dbReference>
<dbReference type="InterPro" id="IPR017938">
    <property type="entry name" value="Riboflavin_synthase-like_b-brl"/>
</dbReference>
<dbReference type="Proteomes" id="UP000325273">
    <property type="component" value="Unassembled WGS sequence"/>
</dbReference>
<evidence type="ECO:0000256" key="1">
    <source>
        <dbReference type="ARBA" id="ARBA00022630"/>
    </source>
</evidence>
<dbReference type="InterPro" id="IPR017927">
    <property type="entry name" value="FAD-bd_FR_type"/>
</dbReference>
<evidence type="ECO:0000259" key="7">
    <source>
        <dbReference type="PROSITE" id="PS51085"/>
    </source>
</evidence>
<organism evidence="9 10">
    <name type="scientific">Paraburkholderia panacisoli</name>
    <dbReference type="NCBI Taxonomy" id="2603818"/>
    <lineage>
        <taxon>Bacteria</taxon>
        <taxon>Pseudomonadati</taxon>
        <taxon>Pseudomonadota</taxon>
        <taxon>Betaproteobacteria</taxon>
        <taxon>Burkholderiales</taxon>
        <taxon>Burkholderiaceae</taxon>
        <taxon>Paraburkholderia</taxon>
    </lineage>
</organism>
<dbReference type="EMBL" id="VTUZ01000003">
    <property type="protein sequence ID" value="KAA1014494.1"/>
    <property type="molecule type" value="Genomic_DNA"/>
</dbReference>
<evidence type="ECO:0000256" key="3">
    <source>
        <dbReference type="ARBA" id="ARBA00022723"/>
    </source>
</evidence>